<dbReference type="Proteomes" id="UP000838878">
    <property type="component" value="Chromosome 10"/>
</dbReference>
<dbReference type="InterPro" id="IPR050859">
    <property type="entry name" value="Class-I_PLP-dep_aminotransf"/>
</dbReference>
<gene>
    <name evidence="8" type="ORF">BINO364_LOCUS1795</name>
</gene>
<keyword evidence="6" id="KW-0663">Pyridoxal phosphate</keyword>
<comment type="subunit">
    <text evidence="3">Homodimer.</text>
</comment>
<evidence type="ECO:0000256" key="2">
    <source>
        <dbReference type="ARBA" id="ARBA00007441"/>
    </source>
</evidence>
<evidence type="ECO:0000256" key="6">
    <source>
        <dbReference type="ARBA" id="ARBA00022898"/>
    </source>
</evidence>
<dbReference type="FunFam" id="3.40.640.10:FF:000053">
    <property type="entry name" value="Aminotransferase, class I"/>
    <property type="match status" value="1"/>
</dbReference>
<dbReference type="InterPro" id="IPR004839">
    <property type="entry name" value="Aminotransferase_I/II_large"/>
</dbReference>
<dbReference type="OrthoDB" id="691673at2759"/>
<dbReference type="EMBL" id="OV170230">
    <property type="protein sequence ID" value="CAH0714778.1"/>
    <property type="molecule type" value="Genomic_DNA"/>
</dbReference>
<accession>A0A8J9V2N9</accession>
<feature type="domain" description="Aminotransferase class I/classII large" evidence="7">
    <location>
        <begin position="128"/>
        <end position="463"/>
    </location>
</feature>
<dbReference type="AlphaFoldDB" id="A0A8J9V2N9"/>
<dbReference type="PANTHER" id="PTHR42790:SF19">
    <property type="entry name" value="KYNURENINE_ALPHA-AMINOADIPATE AMINOTRANSFERASE, MITOCHONDRIAL"/>
    <property type="match status" value="1"/>
</dbReference>
<evidence type="ECO:0000259" key="7">
    <source>
        <dbReference type="Pfam" id="PF00155"/>
    </source>
</evidence>
<name>A0A8J9V2N9_9NEOP</name>
<dbReference type="InterPro" id="IPR015421">
    <property type="entry name" value="PyrdxlP-dep_Trfase_major"/>
</dbReference>
<protein>
    <recommendedName>
        <fullName evidence="7">Aminotransferase class I/classII large domain-containing protein</fullName>
    </recommendedName>
</protein>
<keyword evidence="5" id="KW-0808">Transferase</keyword>
<dbReference type="GO" id="GO:0030170">
    <property type="term" value="F:pyridoxal phosphate binding"/>
    <property type="evidence" value="ECO:0007669"/>
    <property type="project" value="InterPro"/>
</dbReference>
<organism evidence="8 9">
    <name type="scientific">Brenthis ino</name>
    <name type="common">lesser marbled fritillary</name>
    <dbReference type="NCBI Taxonomy" id="405034"/>
    <lineage>
        <taxon>Eukaryota</taxon>
        <taxon>Metazoa</taxon>
        <taxon>Ecdysozoa</taxon>
        <taxon>Arthropoda</taxon>
        <taxon>Hexapoda</taxon>
        <taxon>Insecta</taxon>
        <taxon>Pterygota</taxon>
        <taxon>Neoptera</taxon>
        <taxon>Endopterygota</taxon>
        <taxon>Lepidoptera</taxon>
        <taxon>Glossata</taxon>
        <taxon>Ditrysia</taxon>
        <taxon>Papilionoidea</taxon>
        <taxon>Nymphalidae</taxon>
        <taxon>Heliconiinae</taxon>
        <taxon>Argynnini</taxon>
        <taxon>Brenthis</taxon>
    </lineage>
</organism>
<keyword evidence="4" id="KW-0032">Aminotransferase</keyword>
<comment type="similarity">
    <text evidence="2">Belongs to the class-I pyridoxal-phosphate-dependent aminotransferase family.</text>
</comment>
<evidence type="ECO:0000256" key="4">
    <source>
        <dbReference type="ARBA" id="ARBA00022576"/>
    </source>
</evidence>
<evidence type="ECO:0000313" key="9">
    <source>
        <dbReference type="Proteomes" id="UP000838878"/>
    </source>
</evidence>
<dbReference type="SUPFAM" id="SSF53383">
    <property type="entry name" value="PLP-dependent transferases"/>
    <property type="match status" value="1"/>
</dbReference>
<comment type="cofactor">
    <cofactor evidence="1">
        <name>pyridoxal 5'-phosphate</name>
        <dbReference type="ChEBI" id="CHEBI:597326"/>
    </cofactor>
</comment>
<dbReference type="InterPro" id="IPR015424">
    <property type="entry name" value="PyrdxlP-dep_Trfase"/>
</dbReference>
<dbReference type="Gene3D" id="3.40.640.10">
    <property type="entry name" value="Type I PLP-dependent aspartate aminotransferase-like (Major domain)"/>
    <property type="match status" value="1"/>
</dbReference>
<dbReference type="CDD" id="cd00609">
    <property type="entry name" value="AAT_like"/>
    <property type="match status" value="1"/>
</dbReference>
<keyword evidence="9" id="KW-1185">Reference proteome</keyword>
<dbReference type="GO" id="GO:1901605">
    <property type="term" value="P:alpha-amino acid metabolic process"/>
    <property type="evidence" value="ECO:0007669"/>
    <property type="project" value="TreeGrafter"/>
</dbReference>
<evidence type="ECO:0000313" key="8">
    <source>
        <dbReference type="EMBL" id="CAH0714778.1"/>
    </source>
</evidence>
<dbReference type="Pfam" id="PF00155">
    <property type="entry name" value="Aminotran_1_2"/>
    <property type="match status" value="1"/>
</dbReference>
<dbReference type="PANTHER" id="PTHR42790">
    <property type="entry name" value="AMINOTRANSFERASE"/>
    <property type="match status" value="1"/>
</dbReference>
<evidence type="ECO:0000256" key="3">
    <source>
        <dbReference type="ARBA" id="ARBA00011738"/>
    </source>
</evidence>
<dbReference type="GO" id="GO:0016212">
    <property type="term" value="F:kynurenine-oxoglutarate transaminase activity"/>
    <property type="evidence" value="ECO:0007669"/>
    <property type="project" value="TreeGrafter"/>
</dbReference>
<evidence type="ECO:0000256" key="5">
    <source>
        <dbReference type="ARBA" id="ARBA00022679"/>
    </source>
</evidence>
<reference evidence="8" key="1">
    <citation type="submission" date="2021-12" db="EMBL/GenBank/DDBJ databases">
        <authorList>
            <person name="Martin H S."/>
        </authorList>
    </citation>
    <scope>NUCLEOTIDE SEQUENCE</scope>
</reference>
<feature type="non-terminal residue" evidence="8">
    <location>
        <position position="483"/>
    </location>
</feature>
<evidence type="ECO:0000256" key="1">
    <source>
        <dbReference type="ARBA" id="ARBA00001933"/>
    </source>
</evidence>
<sequence>MLVTVKISKMNAELVKKLLDVRPIYNGIKKKYSQKIEDIFKFYKEDECHANNKYRVLEENDYDRFISKRAMIRQPSLTRHITSMGYKVGKEMFSLAEGMPNEAIFPFTRLELTTRSGGSLVLDEKDLASALQYIPSQGLPSLLTEIRQFQQELHRPPPIPGSRDVIVTNGSQHGIYQCVELLVNDGDPVITTEYSYTGFYSSLRPYNPEIIGIPEDEHGLVPETLESILNNRLACGLKMPKMMYLIPTGNNPTGTVIPEDRRRIIYELACKYDFIIVEDDPYMFLNYDGNVPPSFISMDVCGRVIRLDSFSKVISAGLRAAWMTAPSALLHRAELHAQAELLHSNSLGQAILFRLLSNRNALASHLHSTRSFYELRRSALSAALRGVEGLAEWVEPSAGLFHWLHVRGVEDVYNMVFHTALQRGLMLIPGHAFLYDTRAPCQYIRLAFSKIKLEDMEPAVGHLADIIRLEQKLKQTRRVATEG</sequence>
<proteinExistence type="inferred from homology"/>